<name>A0A8D6ZR58_MUSAM</name>
<sequence>MGLQDDEEEQEEQAEEKSMSQDGDDAGLHVEEVHRAMLPRQLQDDARTQERKQSRGDDGGSPVLHGSPRRRMSTEEGRKEGRKNEPT</sequence>
<organism evidence="2">
    <name type="scientific">Musa acuminata subsp. malaccensis</name>
    <name type="common">Wild banana</name>
    <name type="synonym">Musa malaccensis</name>
    <dbReference type="NCBI Taxonomy" id="214687"/>
    <lineage>
        <taxon>Eukaryota</taxon>
        <taxon>Viridiplantae</taxon>
        <taxon>Streptophyta</taxon>
        <taxon>Embryophyta</taxon>
        <taxon>Tracheophyta</taxon>
        <taxon>Spermatophyta</taxon>
        <taxon>Magnoliopsida</taxon>
        <taxon>Liliopsida</taxon>
        <taxon>Zingiberales</taxon>
        <taxon>Musaceae</taxon>
        <taxon>Musa</taxon>
    </lineage>
</organism>
<evidence type="ECO:0000313" key="2">
    <source>
        <dbReference type="EMBL" id="CAG1833880.1"/>
    </source>
</evidence>
<evidence type="ECO:0000256" key="1">
    <source>
        <dbReference type="SAM" id="MobiDB-lite"/>
    </source>
</evidence>
<feature type="region of interest" description="Disordered" evidence="1">
    <location>
        <begin position="1"/>
        <end position="87"/>
    </location>
</feature>
<protein>
    <submittedName>
        <fullName evidence="2">(wild Malaysian banana) hypothetical protein</fullName>
    </submittedName>
</protein>
<feature type="compositionally biased region" description="Basic and acidic residues" evidence="1">
    <location>
        <begin position="42"/>
        <end position="58"/>
    </location>
</feature>
<proteinExistence type="predicted"/>
<dbReference type="EMBL" id="HG996474">
    <property type="protein sequence ID" value="CAG1833880.1"/>
    <property type="molecule type" value="Genomic_DNA"/>
</dbReference>
<dbReference type="AlphaFoldDB" id="A0A8D6ZR58"/>
<feature type="compositionally biased region" description="Acidic residues" evidence="1">
    <location>
        <begin position="1"/>
        <end position="14"/>
    </location>
</feature>
<accession>A0A8D6ZR58</accession>
<reference evidence="2" key="1">
    <citation type="submission" date="2021-03" db="EMBL/GenBank/DDBJ databases">
        <authorList>
            <consortium name="Genoscope - CEA"/>
            <person name="William W."/>
        </authorList>
    </citation>
    <scope>NUCLEOTIDE SEQUENCE</scope>
    <source>
        <strain evidence="2">Doubled-haploid Pahang</strain>
    </source>
</reference>
<feature type="compositionally biased region" description="Basic and acidic residues" evidence="1">
    <location>
        <begin position="72"/>
        <end position="87"/>
    </location>
</feature>
<feature type="compositionally biased region" description="Basic and acidic residues" evidence="1">
    <location>
        <begin position="26"/>
        <end position="35"/>
    </location>
</feature>
<gene>
    <name evidence="2" type="ORF">GSMUA_219850.1</name>
</gene>